<feature type="transmembrane region" description="Helical" evidence="12">
    <location>
        <begin position="194"/>
        <end position="214"/>
    </location>
</feature>
<dbReference type="GO" id="GO:0005886">
    <property type="term" value="C:plasma membrane"/>
    <property type="evidence" value="ECO:0007669"/>
    <property type="project" value="UniProtKB-SubCell"/>
</dbReference>
<dbReference type="PROSITE" id="PS51103">
    <property type="entry name" value="PTS_EIIC_TYPE_1"/>
    <property type="match status" value="1"/>
</dbReference>
<keyword evidence="16" id="KW-1185">Reference proteome</keyword>
<comment type="caution">
    <text evidence="15">The sequence shown here is derived from an EMBL/GenBank/DDBJ whole genome shotgun (WGS) entry which is preliminary data.</text>
</comment>
<sequence length="459" mass="47854">MNYEKIASQIFLITGPADNIKTINHCMTRLRLVLLKTPPDIEQRLKSIEGVLGVNQNEDELQIILGPGRVDNVTDEFSKLAADAGSASGEKPAAAAERKPQIGDGKELHAQIRAKNATPVKLFFKRIASIFVPLIPAFIACGLISGLLNVVAKADPSATAAAWFQLLAVAGNVIFWGMNLFIGFNAAKEFGGTPILGGILGGLITHPGLAGITLNSTQLVPGRGGVISVLLIAALGALVEKRLRRLIPEMFCLFLVPLFTFLITGTIAILFLQPFGGFLSDLIGQTVTTAINAGGAITGFVLGGLWLPLVMLGLHQAFTPIHVDLLARYGVTILLPILAMAGAGQVGASFAVYFKTNNKHLKQTVASALPVGIMGIGEPLIYGVTFPLGRPFIGACIGGAFGGAVQAAFGIGSATLGISGLPLAAGTDHIALYLLGLVTAYAAGFAATWLLGFDDPAEE</sequence>
<evidence type="ECO:0000259" key="13">
    <source>
        <dbReference type="PROSITE" id="PS51098"/>
    </source>
</evidence>
<dbReference type="GO" id="GO:0016301">
    <property type="term" value="F:kinase activity"/>
    <property type="evidence" value="ECO:0007669"/>
    <property type="project" value="UniProtKB-KW"/>
</dbReference>
<keyword evidence="8" id="KW-0418">Kinase</keyword>
<feature type="domain" description="PTS EIIB type-1" evidence="13">
    <location>
        <begin position="4"/>
        <end position="87"/>
    </location>
</feature>
<dbReference type="PANTHER" id="PTHR30175:SF3">
    <property type="entry name" value="PTS SYSTEM N-ACETYLMURAMIC ACID-SPECIFIC EIIBC COMPONENT"/>
    <property type="match status" value="1"/>
</dbReference>
<evidence type="ECO:0000256" key="4">
    <source>
        <dbReference type="ARBA" id="ARBA00022597"/>
    </source>
</evidence>
<dbReference type="InterPro" id="IPR013013">
    <property type="entry name" value="PTS_EIIC_1"/>
</dbReference>
<evidence type="ECO:0000256" key="12">
    <source>
        <dbReference type="SAM" id="Phobius"/>
    </source>
</evidence>
<evidence type="ECO:0000313" key="16">
    <source>
        <dbReference type="Proteomes" id="UP000323646"/>
    </source>
</evidence>
<dbReference type="InterPro" id="IPR018113">
    <property type="entry name" value="PTrfase_EIIB_Cys"/>
</dbReference>
<keyword evidence="6" id="KW-0598">Phosphotransferase system</keyword>
<feature type="transmembrane region" description="Helical" evidence="12">
    <location>
        <begin position="392"/>
        <end position="418"/>
    </location>
</feature>
<protein>
    <submittedName>
        <fullName evidence="15">PTS sugar transporter subunit IIC</fullName>
    </submittedName>
</protein>
<proteinExistence type="predicted"/>
<keyword evidence="3" id="KW-1003">Cell membrane</keyword>
<accession>A0A5D6WB99</accession>
<evidence type="ECO:0000259" key="14">
    <source>
        <dbReference type="PROSITE" id="PS51103"/>
    </source>
</evidence>
<dbReference type="GO" id="GO:0090588">
    <property type="term" value="F:protein-phosphocysteine-N-acetylmuramate phosphotransferase system transporter activity"/>
    <property type="evidence" value="ECO:0007669"/>
    <property type="project" value="TreeGrafter"/>
</dbReference>
<keyword evidence="7 12" id="KW-0812">Transmembrane</keyword>
<dbReference type="Proteomes" id="UP000323646">
    <property type="component" value="Unassembled WGS sequence"/>
</dbReference>
<evidence type="ECO:0000256" key="2">
    <source>
        <dbReference type="ARBA" id="ARBA00022448"/>
    </source>
</evidence>
<dbReference type="OrthoDB" id="92465at2"/>
<feature type="transmembrane region" description="Helical" evidence="12">
    <location>
        <begin position="326"/>
        <end position="353"/>
    </location>
</feature>
<keyword evidence="9 12" id="KW-1133">Transmembrane helix</keyword>
<dbReference type="GO" id="GO:0008982">
    <property type="term" value="F:protein-N(PI)-phosphohistidine-sugar phosphotransferase activity"/>
    <property type="evidence" value="ECO:0007669"/>
    <property type="project" value="InterPro"/>
</dbReference>
<feature type="transmembrane region" description="Helical" evidence="12">
    <location>
        <begin position="293"/>
        <end position="314"/>
    </location>
</feature>
<gene>
    <name evidence="15" type="ORF">FZ040_03870</name>
</gene>
<dbReference type="AlphaFoldDB" id="A0A5D6WB99"/>
<evidence type="ECO:0000256" key="6">
    <source>
        <dbReference type="ARBA" id="ARBA00022683"/>
    </source>
</evidence>
<dbReference type="InterPro" id="IPR001996">
    <property type="entry name" value="PTS_IIB_1"/>
</dbReference>
<feature type="transmembrane region" description="Helical" evidence="12">
    <location>
        <begin position="127"/>
        <end position="148"/>
    </location>
</feature>
<evidence type="ECO:0000256" key="5">
    <source>
        <dbReference type="ARBA" id="ARBA00022679"/>
    </source>
</evidence>
<evidence type="ECO:0000256" key="10">
    <source>
        <dbReference type="ARBA" id="ARBA00023136"/>
    </source>
</evidence>
<feature type="transmembrane region" description="Helical" evidence="12">
    <location>
        <begin position="160"/>
        <end position="182"/>
    </location>
</feature>
<dbReference type="PANTHER" id="PTHR30175">
    <property type="entry name" value="PHOSPHOTRANSFERASE SYSTEM TRANSPORT PROTEIN"/>
    <property type="match status" value="1"/>
</dbReference>
<dbReference type="Pfam" id="PF00367">
    <property type="entry name" value="PTS_EIIB"/>
    <property type="match status" value="1"/>
</dbReference>
<dbReference type="InterPro" id="IPR003352">
    <property type="entry name" value="PTS_EIIC"/>
</dbReference>
<feature type="transmembrane region" description="Helical" evidence="12">
    <location>
        <begin position="220"/>
        <end position="239"/>
    </location>
</feature>
<keyword evidence="4 15" id="KW-0762">Sugar transport</keyword>
<dbReference type="Gene3D" id="3.30.1360.60">
    <property type="entry name" value="Glucose permease domain IIB"/>
    <property type="match status" value="1"/>
</dbReference>
<keyword evidence="10 12" id="KW-0472">Membrane</keyword>
<evidence type="ECO:0000256" key="1">
    <source>
        <dbReference type="ARBA" id="ARBA00004651"/>
    </source>
</evidence>
<dbReference type="EMBL" id="VTOY01000002">
    <property type="protein sequence ID" value="TYZ23874.1"/>
    <property type="molecule type" value="Genomic_DNA"/>
</dbReference>
<dbReference type="PROSITE" id="PS51098">
    <property type="entry name" value="PTS_EIIB_TYPE_1"/>
    <property type="match status" value="1"/>
</dbReference>
<feature type="transmembrane region" description="Helical" evidence="12">
    <location>
        <begin position="430"/>
        <end position="453"/>
    </location>
</feature>
<evidence type="ECO:0000256" key="3">
    <source>
        <dbReference type="ARBA" id="ARBA00022475"/>
    </source>
</evidence>
<reference evidence="15 16" key="1">
    <citation type="submission" date="2019-08" db="EMBL/GenBank/DDBJ databases">
        <title>Selenomonas sp. mPRGC5 and Selenomonas sp. mPRGC8 isolated from ruminal fluid of dairy goat (Capra hircus).</title>
        <authorList>
            <person name="Poothong S."/>
            <person name="Nuengjamnong C."/>
            <person name="Tanasupawat S."/>
        </authorList>
    </citation>
    <scope>NUCLEOTIDE SEQUENCE [LARGE SCALE GENOMIC DNA]</scope>
    <source>
        <strain evidence="16">mPRGC5</strain>
    </source>
</reference>
<evidence type="ECO:0000313" key="15">
    <source>
        <dbReference type="EMBL" id="TYZ23874.1"/>
    </source>
</evidence>
<keyword evidence="2" id="KW-0813">Transport</keyword>
<feature type="active site" description="Phosphocysteine intermediate; for EIIB activity" evidence="11">
    <location>
        <position position="26"/>
    </location>
</feature>
<evidence type="ECO:0000256" key="7">
    <source>
        <dbReference type="ARBA" id="ARBA00022692"/>
    </source>
</evidence>
<feature type="transmembrane region" description="Helical" evidence="12">
    <location>
        <begin position="365"/>
        <end position="385"/>
    </location>
</feature>
<dbReference type="InterPro" id="IPR050558">
    <property type="entry name" value="PTS_Sugar-Specific_Components"/>
</dbReference>
<feature type="domain" description="PTS EIIC type-1" evidence="14">
    <location>
        <begin position="125"/>
        <end position="459"/>
    </location>
</feature>
<dbReference type="Pfam" id="PF02378">
    <property type="entry name" value="PTS_EIIC"/>
    <property type="match status" value="1"/>
</dbReference>
<evidence type="ECO:0000256" key="9">
    <source>
        <dbReference type="ARBA" id="ARBA00022989"/>
    </source>
</evidence>
<dbReference type="RefSeq" id="WP_149170807.1">
    <property type="nucleotide sequence ID" value="NZ_VTOY01000002.1"/>
</dbReference>
<feature type="transmembrane region" description="Helical" evidence="12">
    <location>
        <begin position="251"/>
        <end position="273"/>
    </location>
</feature>
<evidence type="ECO:0000256" key="8">
    <source>
        <dbReference type="ARBA" id="ARBA00022777"/>
    </source>
</evidence>
<dbReference type="InterPro" id="IPR036878">
    <property type="entry name" value="Glu_permease_IIB"/>
</dbReference>
<dbReference type="SUPFAM" id="SSF55604">
    <property type="entry name" value="Glucose permease domain IIB"/>
    <property type="match status" value="1"/>
</dbReference>
<organism evidence="15 16">
    <name type="scientific">Selenomonas ruminis</name>
    <dbReference type="NCBI Taxonomy" id="2593411"/>
    <lineage>
        <taxon>Bacteria</taxon>
        <taxon>Bacillati</taxon>
        <taxon>Bacillota</taxon>
        <taxon>Negativicutes</taxon>
        <taxon>Selenomonadales</taxon>
        <taxon>Selenomonadaceae</taxon>
        <taxon>Selenomonas</taxon>
    </lineage>
</organism>
<dbReference type="GO" id="GO:0009401">
    <property type="term" value="P:phosphoenolpyruvate-dependent sugar phosphotransferase system"/>
    <property type="evidence" value="ECO:0007669"/>
    <property type="project" value="UniProtKB-KW"/>
</dbReference>
<comment type="subcellular location">
    <subcellularLocation>
        <location evidence="1">Cell membrane</location>
        <topology evidence="1">Multi-pass membrane protein</topology>
    </subcellularLocation>
</comment>
<name>A0A5D6WB99_9FIRM</name>
<evidence type="ECO:0000256" key="11">
    <source>
        <dbReference type="PROSITE-ProRule" id="PRU00421"/>
    </source>
</evidence>
<keyword evidence="5" id="KW-0808">Transferase</keyword>